<dbReference type="SUPFAM" id="SSF56752">
    <property type="entry name" value="D-aminoacid aminotransferase-like PLP-dependent enzymes"/>
    <property type="match status" value="1"/>
</dbReference>
<evidence type="ECO:0000256" key="3">
    <source>
        <dbReference type="ARBA" id="ARBA00005072"/>
    </source>
</evidence>
<organism evidence="9 10">
    <name type="scientific">Terrimonas rubra</name>
    <dbReference type="NCBI Taxonomy" id="1035890"/>
    <lineage>
        <taxon>Bacteria</taxon>
        <taxon>Pseudomonadati</taxon>
        <taxon>Bacteroidota</taxon>
        <taxon>Chitinophagia</taxon>
        <taxon>Chitinophagales</taxon>
        <taxon>Chitinophagaceae</taxon>
        <taxon>Terrimonas</taxon>
    </lineage>
</organism>
<evidence type="ECO:0000313" key="10">
    <source>
        <dbReference type="Proteomes" id="UP001597511"/>
    </source>
</evidence>
<dbReference type="Proteomes" id="UP001597511">
    <property type="component" value="Unassembled WGS sequence"/>
</dbReference>
<dbReference type="RefSeq" id="WP_386098164.1">
    <property type="nucleotide sequence ID" value="NZ_JBHUOZ010000003.1"/>
</dbReference>
<accession>A0ABW6A5M0</accession>
<dbReference type="Pfam" id="PF01063">
    <property type="entry name" value="Aminotran_4"/>
    <property type="match status" value="1"/>
</dbReference>
<comment type="pathway">
    <text evidence="1">Amino-acid biosynthesis; L-isoleucine biosynthesis; L-isoleucine from 2-oxobutanoate: step 4/4.</text>
</comment>
<dbReference type="Gene3D" id="3.20.10.10">
    <property type="entry name" value="D-amino Acid Aminotransferase, subunit A, domain 2"/>
    <property type="match status" value="1"/>
</dbReference>
<dbReference type="InterPro" id="IPR001544">
    <property type="entry name" value="Aminotrans_IV"/>
</dbReference>
<evidence type="ECO:0000256" key="6">
    <source>
        <dbReference type="ARBA" id="ARBA00048212"/>
    </source>
</evidence>
<dbReference type="InterPro" id="IPR043131">
    <property type="entry name" value="BCAT-like_N"/>
</dbReference>
<dbReference type="PANTHER" id="PTHR42743:SF11">
    <property type="entry name" value="AMINODEOXYCHORISMATE LYASE"/>
    <property type="match status" value="1"/>
</dbReference>
<reference evidence="10" key="1">
    <citation type="journal article" date="2019" name="Int. J. Syst. Evol. Microbiol.">
        <title>The Global Catalogue of Microorganisms (GCM) 10K type strain sequencing project: providing services to taxonomists for standard genome sequencing and annotation.</title>
        <authorList>
            <consortium name="The Broad Institute Genomics Platform"/>
            <consortium name="The Broad Institute Genome Sequencing Center for Infectious Disease"/>
            <person name="Wu L."/>
            <person name="Ma J."/>
        </authorList>
    </citation>
    <scope>NUCLEOTIDE SEQUENCE [LARGE SCALE GENOMIC DNA]</scope>
    <source>
        <strain evidence="10">KCTC 23299</strain>
    </source>
</reference>
<dbReference type="InterPro" id="IPR036038">
    <property type="entry name" value="Aminotransferase-like"/>
</dbReference>
<protein>
    <recommendedName>
        <fullName evidence="5">branched-chain-amino-acid transaminase</fullName>
        <ecNumber evidence="5">2.6.1.42</ecNumber>
    </recommendedName>
</protein>
<comment type="pathway">
    <text evidence="2">Amino-acid biosynthesis; L-valine biosynthesis; L-valine from pyruvate: step 4/4.</text>
</comment>
<evidence type="ECO:0000256" key="8">
    <source>
        <dbReference type="ARBA" id="ARBA00049229"/>
    </source>
</evidence>
<keyword evidence="9" id="KW-0808">Transferase</keyword>
<comment type="caution">
    <text evidence="9">The sequence shown here is derived from an EMBL/GenBank/DDBJ whole genome shotgun (WGS) entry which is preliminary data.</text>
</comment>
<sequence>MSPYYSFVNDQLVPANNARLTITDMAIQRGYGIFDFFKFIDHRLIFIDDHLERLERSAEAMRLPLPYNREEIITILKELIIKNDMPNGGIRVGVTAGYAPDAYSIAAPNFIITQQALQLPATLAAPVSLMTHQHQRQLPHVKTIDYLMAVWLQPVIQQSGAQEVLYYNSNSITECPRANFFIVDKDNTLITPAQHILAGVTRKHILAIAGKEFKVELRDISREEVYAAKEVFISSSTLNIKPVGTVDGQLINNGVPGEVTGHLFHKLLQEINH</sequence>
<evidence type="ECO:0000256" key="4">
    <source>
        <dbReference type="ARBA" id="ARBA00009320"/>
    </source>
</evidence>
<dbReference type="InterPro" id="IPR043132">
    <property type="entry name" value="BCAT-like_C"/>
</dbReference>
<dbReference type="InterPro" id="IPR050571">
    <property type="entry name" value="Class-IV_PLP-Dep_Aminotrnsfr"/>
</dbReference>
<dbReference type="EC" id="2.6.1.42" evidence="5"/>
<keyword evidence="9" id="KW-0032">Aminotransferase</keyword>
<dbReference type="Gene3D" id="3.30.470.10">
    <property type="match status" value="1"/>
</dbReference>
<evidence type="ECO:0000256" key="7">
    <source>
        <dbReference type="ARBA" id="ARBA00048798"/>
    </source>
</evidence>
<name>A0ABW6A5M0_9BACT</name>
<keyword evidence="10" id="KW-1185">Reference proteome</keyword>
<evidence type="ECO:0000313" key="9">
    <source>
        <dbReference type="EMBL" id="MFD2920186.1"/>
    </source>
</evidence>
<dbReference type="EMBL" id="JBHUOZ010000003">
    <property type="protein sequence ID" value="MFD2920186.1"/>
    <property type="molecule type" value="Genomic_DNA"/>
</dbReference>
<gene>
    <name evidence="9" type="ORF">ACFS6H_10725</name>
</gene>
<comment type="similarity">
    <text evidence="4">Belongs to the class-IV pyridoxal-phosphate-dependent aminotransferase family.</text>
</comment>
<comment type="catalytic activity">
    <reaction evidence="7">
        <text>L-isoleucine + 2-oxoglutarate = (S)-3-methyl-2-oxopentanoate + L-glutamate</text>
        <dbReference type="Rhea" id="RHEA:24801"/>
        <dbReference type="ChEBI" id="CHEBI:16810"/>
        <dbReference type="ChEBI" id="CHEBI:29985"/>
        <dbReference type="ChEBI" id="CHEBI:35146"/>
        <dbReference type="ChEBI" id="CHEBI:58045"/>
        <dbReference type="EC" id="2.6.1.42"/>
    </reaction>
</comment>
<dbReference type="CDD" id="cd00449">
    <property type="entry name" value="PLPDE_IV"/>
    <property type="match status" value="1"/>
</dbReference>
<evidence type="ECO:0000256" key="1">
    <source>
        <dbReference type="ARBA" id="ARBA00004824"/>
    </source>
</evidence>
<comment type="catalytic activity">
    <reaction evidence="6">
        <text>L-valine + 2-oxoglutarate = 3-methyl-2-oxobutanoate + L-glutamate</text>
        <dbReference type="Rhea" id="RHEA:24813"/>
        <dbReference type="ChEBI" id="CHEBI:11851"/>
        <dbReference type="ChEBI" id="CHEBI:16810"/>
        <dbReference type="ChEBI" id="CHEBI:29985"/>
        <dbReference type="ChEBI" id="CHEBI:57762"/>
        <dbReference type="EC" id="2.6.1.42"/>
    </reaction>
</comment>
<proteinExistence type="inferred from homology"/>
<dbReference type="PANTHER" id="PTHR42743">
    <property type="entry name" value="AMINO-ACID AMINOTRANSFERASE"/>
    <property type="match status" value="1"/>
</dbReference>
<comment type="pathway">
    <text evidence="3">Amino-acid biosynthesis; L-leucine biosynthesis; L-leucine from 3-methyl-2-oxobutanoate: step 4/4.</text>
</comment>
<evidence type="ECO:0000256" key="2">
    <source>
        <dbReference type="ARBA" id="ARBA00004931"/>
    </source>
</evidence>
<dbReference type="GO" id="GO:0008483">
    <property type="term" value="F:transaminase activity"/>
    <property type="evidence" value="ECO:0007669"/>
    <property type="project" value="UniProtKB-KW"/>
</dbReference>
<comment type="catalytic activity">
    <reaction evidence="8">
        <text>L-leucine + 2-oxoglutarate = 4-methyl-2-oxopentanoate + L-glutamate</text>
        <dbReference type="Rhea" id="RHEA:18321"/>
        <dbReference type="ChEBI" id="CHEBI:16810"/>
        <dbReference type="ChEBI" id="CHEBI:17865"/>
        <dbReference type="ChEBI" id="CHEBI:29985"/>
        <dbReference type="ChEBI" id="CHEBI:57427"/>
        <dbReference type="EC" id="2.6.1.42"/>
    </reaction>
</comment>
<evidence type="ECO:0000256" key="5">
    <source>
        <dbReference type="ARBA" id="ARBA00013053"/>
    </source>
</evidence>